<organism evidence="1 2">
    <name type="scientific">Sistotremastrum suecicum HHB10207 ss-3</name>
    <dbReference type="NCBI Taxonomy" id="1314776"/>
    <lineage>
        <taxon>Eukaryota</taxon>
        <taxon>Fungi</taxon>
        <taxon>Dikarya</taxon>
        <taxon>Basidiomycota</taxon>
        <taxon>Agaricomycotina</taxon>
        <taxon>Agaricomycetes</taxon>
        <taxon>Sistotremastrales</taxon>
        <taxon>Sistotremastraceae</taxon>
        <taxon>Sistotremastrum</taxon>
    </lineage>
</organism>
<evidence type="ECO:0000313" key="2">
    <source>
        <dbReference type="Proteomes" id="UP000076798"/>
    </source>
</evidence>
<protein>
    <submittedName>
        <fullName evidence="1">Uncharacterized protein</fullName>
    </submittedName>
</protein>
<proteinExistence type="predicted"/>
<dbReference type="OrthoDB" id="9997739at2759"/>
<accession>A0A165XVE3</accession>
<sequence>MEHTQIPMTPPPSTQPPAVLASPFQFTQTQAEVPHTPRLPSSLLSPQMVTDTQATIVAPTETPVVGLMQSSPTQSLSTEDPVPGVILDDGFYYKDLKIMQAGNTLFQFPVHWLWDKSVGLNPLKGIAPAGSKEGKSAKDPIVLPDPPEEWRAYLAWRSHTSAPSDLITWGHLLRLTTKYDMREPRAEAIKALEDNPELTLVQRLLFCSEFQIEEWFLPSIHRLLAIPQEEWPDDLIQVLGRRVTPIIKMKGALETRNKILLNNHSPIKHVCFRGDKTTCQAMWDYLVQDVTNRMMHPENPITGTEAQSILLQNVAKQPSNQCFTAAAQSLIEKGALAKDQEIMQKGMRVIADEFGLIGMKL</sequence>
<evidence type="ECO:0000313" key="1">
    <source>
        <dbReference type="EMBL" id="KZT32590.1"/>
    </source>
</evidence>
<dbReference type="EMBL" id="KV428315">
    <property type="protein sequence ID" value="KZT32590.1"/>
    <property type="molecule type" value="Genomic_DNA"/>
</dbReference>
<dbReference type="AlphaFoldDB" id="A0A165XVE3"/>
<name>A0A165XVE3_9AGAM</name>
<dbReference type="Proteomes" id="UP000076798">
    <property type="component" value="Unassembled WGS sequence"/>
</dbReference>
<reference evidence="1 2" key="1">
    <citation type="journal article" date="2016" name="Mol. Biol. Evol.">
        <title>Comparative Genomics of Early-Diverging Mushroom-Forming Fungi Provides Insights into the Origins of Lignocellulose Decay Capabilities.</title>
        <authorList>
            <person name="Nagy L.G."/>
            <person name="Riley R."/>
            <person name="Tritt A."/>
            <person name="Adam C."/>
            <person name="Daum C."/>
            <person name="Floudas D."/>
            <person name="Sun H."/>
            <person name="Yadav J.S."/>
            <person name="Pangilinan J."/>
            <person name="Larsson K.H."/>
            <person name="Matsuura K."/>
            <person name="Barry K."/>
            <person name="Labutti K."/>
            <person name="Kuo R."/>
            <person name="Ohm R.A."/>
            <person name="Bhattacharya S.S."/>
            <person name="Shirouzu T."/>
            <person name="Yoshinaga Y."/>
            <person name="Martin F.M."/>
            <person name="Grigoriev I.V."/>
            <person name="Hibbett D.S."/>
        </authorList>
    </citation>
    <scope>NUCLEOTIDE SEQUENCE [LARGE SCALE GENOMIC DNA]</scope>
    <source>
        <strain evidence="1 2">HHB10207 ss-3</strain>
    </source>
</reference>
<gene>
    <name evidence="1" type="ORF">SISSUDRAFT_1066812</name>
</gene>
<keyword evidence="2" id="KW-1185">Reference proteome</keyword>